<dbReference type="SUPFAM" id="SSF52777">
    <property type="entry name" value="CoA-dependent acyltransferases"/>
    <property type="match status" value="2"/>
</dbReference>
<dbReference type="Gene3D" id="3.30.559.10">
    <property type="entry name" value="Chloramphenicol acetyltransferase-like domain"/>
    <property type="match status" value="1"/>
</dbReference>
<dbReference type="CDD" id="cd07043">
    <property type="entry name" value="STAS_anti-anti-sigma_factors"/>
    <property type="match status" value="1"/>
</dbReference>
<dbReference type="OrthoDB" id="9794628at2"/>
<evidence type="ECO:0000259" key="1">
    <source>
        <dbReference type="PROSITE" id="PS50801"/>
    </source>
</evidence>
<dbReference type="GO" id="GO:0008610">
    <property type="term" value="P:lipid biosynthetic process"/>
    <property type="evidence" value="ECO:0007669"/>
    <property type="project" value="UniProtKB-ARBA"/>
</dbReference>
<dbReference type="GO" id="GO:0043041">
    <property type="term" value="P:amino acid activation for nonribosomal peptide biosynthetic process"/>
    <property type="evidence" value="ECO:0007669"/>
    <property type="project" value="TreeGrafter"/>
</dbReference>
<dbReference type="Pfam" id="PF13466">
    <property type="entry name" value="STAS_2"/>
    <property type="match status" value="1"/>
</dbReference>
<evidence type="ECO:0000313" key="3">
    <source>
        <dbReference type="Proteomes" id="UP000184404"/>
    </source>
</evidence>
<dbReference type="GO" id="GO:0003824">
    <property type="term" value="F:catalytic activity"/>
    <property type="evidence" value="ECO:0007669"/>
    <property type="project" value="InterPro"/>
</dbReference>
<dbReference type="InterPro" id="IPR023213">
    <property type="entry name" value="CAT-like_dom_sf"/>
</dbReference>
<organism evidence="2 3">
    <name type="scientific">Schwartzia succinivorans DSM 10502</name>
    <dbReference type="NCBI Taxonomy" id="1123243"/>
    <lineage>
        <taxon>Bacteria</taxon>
        <taxon>Bacillati</taxon>
        <taxon>Bacillota</taxon>
        <taxon>Negativicutes</taxon>
        <taxon>Selenomonadales</taxon>
        <taxon>Selenomonadaceae</taxon>
        <taxon>Schwartzia</taxon>
    </lineage>
</organism>
<proteinExistence type="predicted"/>
<dbReference type="InterPro" id="IPR002645">
    <property type="entry name" value="STAS_dom"/>
</dbReference>
<dbReference type="PANTHER" id="PTHR45527">
    <property type="entry name" value="NONRIBOSOMAL PEPTIDE SYNTHETASE"/>
    <property type="match status" value="1"/>
</dbReference>
<accession>A0A1M4UHL9</accession>
<dbReference type="Gene3D" id="3.30.750.24">
    <property type="entry name" value="STAS domain"/>
    <property type="match status" value="1"/>
</dbReference>
<dbReference type="PROSITE" id="PS50801">
    <property type="entry name" value="STAS"/>
    <property type="match status" value="1"/>
</dbReference>
<dbReference type="InterPro" id="IPR001242">
    <property type="entry name" value="Condensation_dom"/>
</dbReference>
<dbReference type="Pfam" id="PF00668">
    <property type="entry name" value="Condensation"/>
    <property type="match status" value="1"/>
</dbReference>
<dbReference type="SUPFAM" id="SSF52091">
    <property type="entry name" value="SpoIIaa-like"/>
    <property type="match status" value="1"/>
</dbReference>
<evidence type="ECO:0000313" key="2">
    <source>
        <dbReference type="EMBL" id="SHE56063.1"/>
    </source>
</evidence>
<sequence>MDISITKKIDGETLTLFLTGRLDKLTGPTFDAEFRASIPGFKETVLDVSGLEYLSSAGLRSLITANNQMKKQGGGLTVKNPTPDVMDIFEMTNFGRLLRIVKDEYGGQGEEKPPQYYPLRPIQRWLVDTHFQKANSTMMNIGALVRLDASIDMERMADALNDILSSYDIFRCRLLFHPETGEVCQRFDGEVARVYVETLSDEAFEKRKLDLKEPYSIIDRPLYRVHLMETPSGKYIYADFYHATVDGMAVALIFWRELDKRYVRGMENAIARKAPSYAEYVLAESKISPEDLEEGHAYWRKTLDGFDENKHLPPADVENAGAWKKNEFEMPLKTAIAKDFFKGKDFTENTFFMAAAMLAMAKSAGVRESIMSWVHNGRMNAAERRLLGLMLNQIPIRWDFEDGLTVDAFLRGLEARIAEGMKYVKSLDVVYNEGLEDLCATFIFQKGTTGRRGSARLGGTEAVYEEMPENEWSAAENTLDIELNARTDGTFSLVMNYDASRYSVDAMHRFARTVDEMIGALTDGNRNVTELLKA</sequence>
<dbReference type="RefSeq" id="WP_072934774.1">
    <property type="nucleotide sequence ID" value="NZ_FQUG01000003.1"/>
</dbReference>
<dbReference type="GO" id="GO:0044550">
    <property type="term" value="P:secondary metabolite biosynthetic process"/>
    <property type="evidence" value="ECO:0007669"/>
    <property type="project" value="TreeGrafter"/>
</dbReference>
<keyword evidence="3" id="KW-1185">Reference proteome</keyword>
<name>A0A1M4UHL9_9FIRM</name>
<dbReference type="AlphaFoldDB" id="A0A1M4UHL9"/>
<dbReference type="PANTHER" id="PTHR45527:SF1">
    <property type="entry name" value="FATTY ACID SYNTHASE"/>
    <property type="match status" value="1"/>
</dbReference>
<dbReference type="GO" id="GO:0005737">
    <property type="term" value="C:cytoplasm"/>
    <property type="evidence" value="ECO:0007669"/>
    <property type="project" value="TreeGrafter"/>
</dbReference>
<dbReference type="Gene3D" id="3.30.559.30">
    <property type="entry name" value="Nonribosomal peptide synthetase, condensation domain"/>
    <property type="match status" value="1"/>
</dbReference>
<reference evidence="2 3" key="1">
    <citation type="submission" date="2016-11" db="EMBL/GenBank/DDBJ databases">
        <authorList>
            <person name="Jaros S."/>
            <person name="Januszkiewicz K."/>
            <person name="Wedrychowicz H."/>
        </authorList>
    </citation>
    <scope>NUCLEOTIDE SEQUENCE [LARGE SCALE GENOMIC DNA]</scope>
    <source>
        <strain evidence="2 3">DSM 10502</strain>
    </source>
</reference>
<dbReference type="Proteomes" id="UP000184404">
    <property type="component" value="Unassembled WGS sequence"/>
</dbReference>
<dbReference type="GO" id="GO:0031177">
    <property type="term" value="F:phosphopantetheine binding"/>
    <property type="evidence" value="ECO:0007669"/>
    <property type="project" value="TreeGrafter"/>
</dbReference>
<dbReference type="EMBL" id="FQUG01000003">
    <property type="protein sequence ID" value="SHE56063.1"/>
    <property type="molecule type" value="Genomic_DNA"/>
</dbReference>
<gene>
    <name evidence="2" type="ORF">SAMN02745190_00658</name>
</gene>
<dbReference type="STRING" id="1123243.SAMN02745190_00658"/>
<dbReference type="InterPro" id="IPR058548">
    <property type="entry name" value="MlaB-like_STAS"/>
</dbReference>
<protein>
    <submittedName>
        <fullName evidence="2">Anti-anti-sigma factor</fullName>
    </submittedName>
</protein>
<feature type="domain" description="STAS" evidence="1">
    <location>
        <begin position="3"/>
        <end position="94"/>
    </location>
</feature>
<dbReference type="InterPro" id="IPR036513">
    <property type="entry name" value="STAS_dom_sf"/>
</dbReference>